<proteinExistence type="predicted"/>
<dbReference type="SUPFAM" id="SSF81340">
    <property type="entry name" value="Clc chloride channel"/>
    <property type="match status" value="1"/>
</dbReference>
<keyword evidence="1" id="KW-0813">Transport</keyword>
<keyword evidence="2" id="KW-0472">Membrane</keyword>
<feature type="transmembrane region" description="Helical" evidence="2">
    <location>
        <begin position="85"/>
        <end position="102"/>
    </location>
</feature>
<organism evidence="3 4">
    <name type="scientific">Molorchus minor</name>
    <dbReference type="NCBI Taxonomy" id="1323400"/>
    <lineage>
        <taxon>Eukaryota</taxon>
        <taxon>Metazoa</taxon>
        <taxon>Ecdysozoa</taxon>
        <taxon>Arthropoda</taxon>
        <taxon>Hexapoda</taxon>
        <taxon>Insecta</taxon>
        <taxon>Pterygota</taxon>
        <taxon>Neoptera</taxon>
        <taxon>Endopterygota</taxon>
        <taxon>Coleoptera</taxon>
        <taxon>Polyphaga</taxon>
        <taxon>Cucujiformia</taxon>
        <taxon>Chrysomeloidea</taxon>
        <taxon>Cerambycidae</taxon>
        <taxon>Lamiinae</taxon>
        <taxon>Monochamini</taxon>
        <taxon>Molorchus</taxon>
    </lineage>
</organism>
<gene>
    <name evidence="3" type="ORF">NQ317_019025</name>
</gene>
<sequence length="207" mass="23879">MQFFTGVFQVANMVRNDSACEVWSGKLYYLILILYSMGTSFAALSASLVRMFAPYASKRGVIATVFIKANLWWCRYRKFSKLGQYPVTEVLVVTAITAIIAYPNPYTRMNTSQLIYLLFSQCSISNSDNLWFFIPLYSDYNRNFTDVNSAIEIAAARSWSLQGSMASDPCPHLQINHDDLHFRYEGSMWSIYTISLLGRYRWKNSRH</sequence>
<name>A0ABQ9JAL2_9CUCU</name>
<keyword evidence="1" id="KW-0406">Ion transport</keyword>
<dbReference type="InterPro" id="IPR014743">
    <property type="entry name" value="Cl-channel_core"/>
</dbReference>
<feature type="non-terminal residue" evidence="3">
    <location>
        <position position="207"/>
    </location>
</feature>
<protein>
    <submittedName>
        <fullName evidence="3">Uncharacterized protein</fullName>
    </submittedName>
</protein>
<reference evidence="3" key="1">
    <citation type="journal article" date="2023" name="Insect Mol. Biol.">
        <title>Genome sequencing provides insights into the evolution of gene families encoding plant cell wall-degrading enzymes in longhorned beetles.</title>
        <authorList>
            <person name="Shin N.R."/>
            <person name="Okamura Y."/>
            <person name="Kirsch R."/>
            <person name="Pauchet Y."/>
        </authorList>
    </citation>
    <scope>NUCLEOTIDE SEQUENCE</scope>
    <source>
        <strain evidence="3">MMC_N1</strain>
    </source>
</reference>
<dbReference type="Gene3D" id="1.10.3080.10">
    <property type="entry name" value="Clc chloride channel"/>
    <property type="match status" value="1"/>
</dbReference>
<dbReference type="EMBL" id="JAPWTJ010000859">
    <property type="protein sequence ID" value="KAJ8975198.1"/>
    <property type="molecule type" value="Genomic_DNA"/>
</dbReference>
<keyword evidence="4" id="KW-1185">Reference proteome</keyword>
<dbReference type="PANTHER" id="PTHR45711">
    <property type="entry name" value="CHLORIDE CHANNEL PROTEIN"/>
    <property type="match status" value="1"/>
</dbReference>
<evidence type="ECO:0000313" key="4">
    <source>
        <dbReference type="Proteomes" id="UP001162164"/>
    </source>
</evidence>
<evidence type="ECO:0000313" key="3">
    <source>
        <dbReference type="EMBL" id="KAJ8975198.1"/>
    </source>
</evidence>
<evidence type="ECO:0000256" key="1">
    <source>
        <dbReference type="ARBA" id="ARBA00023065"/>
    </source>
</evidence>
<accession>A0ABQ9JAL2</accession>
<feature type="transmembrane region" description="Helical" evidence="2">
    <location>
        <begin position="27"/>
        <end position="49"/>
    </location>
</feature>
<dbReference type="PANTHER" id="PTHR45711:SF6">
    <property type="entry name" value="CHLORIDE CHANNEL PROTEIN"/>
    <property type="match status" value="1"/>
</dbReference>
<comment type="caution">
    <text evidence="3">The sequence shown here is derived from an EMBL/GenBank/DDBJ whole genome shotgun (WGS) entry which is preliminary data.</text>
</comment>
<keyword evidence="2" id="KW-0812">Transmembrane</keyword>
<dbReference type="Proteomes" id="UP001162164">
    <property type="component" value="Unassembled WGS sequence"/>
</dbReference>
<evidence type="ECO:0000256" key="2">
    <source>
        <dbReference type="SAM" id="Phobius"/>
    </source>
</evidence>
<keyword evidence="2" id="KW-1133">Transmembrane helix</keyword>